<proteinExistence type="inferred from homology"/>
<dbReference type="SUPFAM" id="SSF63825">
    <property type="entry name" value="YWTD domain"/>
    <property type="match status" value="1"/>
</dbReference>
<accession>A0A4Q1AWT6</accession>
<dbReference type="InterPro" id="IPR009722">
    <property type="entry name" value="YjiK/CarP"/>
</dbReference>
<dbReference type="Pfam" id="PF06977">
    <property type="entry name" value="SdiA-regulated"/>
    <property type="match status" value="1"/>
</dbReference>
<dbReference type="EMBL" id="NXIE01000002">
    <property type="protein sequence ID" value="RXK13298.1"/>
    <property type="molecule type" value="Genomic_DNA"/>
</dbReference>
<dbReference type="OrthoDB" id="5366175at2"/>
<comment type="caution">
    <text evidence="5">The sequence shown here is derived from an EMBL/GenBank/DDBJ whole genome shotgun (WGS) entry which is preliminary data.</text>
</comment>
<dbReference type="InterPro" id="IPR011042">
    <property type="entry name" value="6-blade_b-propeller_TolB-like"/>
</dbReference>
<keyword evidence="3" id="KW-1003">Cell membrane</keyword>
<name>A0A4Q1AWT6_9BACT</name>
<organism evidence="5 6">
    <name type="scientific">Halarcobacter mediterraneus</name>
    <dbReference type="NCBI Taxonomy" id="2023153"/>
    <lineage>
        <taxon>Bacteria</taxon>
        <taxon>Pseudomonadati</taxon>
        <taxon>Campylobacterota</taxon>
        <taxon>Epsilonproteobacteria</taxon>
        <taxon>Campylobacterales</taxon>
        <taxon>Arcobacteraceae</taxon>
        <taxon>Halarcobacter</taxon>
    </lineage>
</organism>
<evidence type="ECO:0000313" key="5">
    <source>
        <dbReference type="EMBL" id="RXK13298.1"/>
    </source>
</evidence>
<reference evidence="5 6" key="1">
    <citation type="submission" date="2017-09" db="EMBL/GenBank/DDBJ databases">
        <title>Genomics of the genus Arcobacter.</title>
        <authorList>
            <person name="Perez-Cataluna A."/>
            <person name="Figueras M.J."/>
            <person name="Salas-Masso N."/>
        </authorList>
    </citation>
    <scope>NUCLEOTIDE SEQUENCE [LARGE SCALE GENOMIC DNA]</scope>
    <source>
        <strain evidence="5 6">F156-34</strain>
    </source>
</reference>
<sequence length="247" mass="28657">MKYFLLIILLIFSTKNLFAKEKIIAKIPEASGIVYSQKSNTLFVVNDEGSIYEITLEGRLLREKKLGDFDLEAITIDEENNRLLVANEKKDEIIILNLKKFSIIKQMKIKGKYKGNKIIKKGKDGIEGLTLYKNKIYASNQSNKPYPKEDSSVIVILDYKDKKKLEIKDIIDHGYKDIAGLCFYKDYLYLVSDKGNLLIKYDIKLKKVIKEYKLSKKYAQEGITFDKHNNLYIADDKGKIIKMKFNE</sequence>
<keyword evidence="6" id="KW-1185">Reference proteome</keyword>
<evidence type="ECO:0000256" key="3">
    <source>
        <dbReference type="ARBA" id="ARBA00022475"/>
    </source>
</evidence>
<evidence type="ECO:0000256" key="1">
    <source>
        <dbReference type="ARBA" id="ARBA00004236"/>
    </source>
</evidence>
<gene>
    <name evidence="5" type="ORF">CP965_05710</name>
</gene>
<dbReference type="RefSeq" id="WP_129061119.1">
    <property type="nucleotide sequence ID" value="NZ_NXIE01000002.1"/>
</dbReference>
<evidence type="ECO:0000256" key="2">
    <source>
        <dbReference type="ARBA" id="ARBA00009852"/>
    </source>
</evidence>
<keyword evidence="4" id="KW-0472">Membrane</keyword>
<dbReference type="AlphaFoldDB" id="A0A4Q1AWT6"/>
<evidence type="ECO:0000256" key="4">
    <source>
        <dbReference type="ARBA" id="ARBA00023136"/>
    </source>
</evidence>
<comment type="similarity">
    <text evidence="2">Belongs to the YjiK family.</text>
</comment>
<protein>
    <submittedName>
        <fullName evidence="5">Uncharacterized protein</fullName>
    </submittedName>
</protein>
<dbReference type="Gene3D" id="2.120.10.30">
    <property type="entry name" value="TolB, C-terminal domain"/>
    <property type="match status" value="1"/>
</dbReference>
<evidence type="ECO:0000313" key="6">
    <source>
        <dbReference type="Proteomes" id="UP000289718"/>
    </source>
</evidence>
<comment type="subcellular location">
    <subcellularLocation>
        <location evidence="1">Cell membrane</location>
    </subcellularLocation>
</comment>
<dbReference type="Proteomes" id="UP000289718">
    <property type="component" value="Unassembled WGS sequence"/>
</dbReference>
<dbReference type="GO" id="GO:0005886">
    <property type="term" value="C:plasma membrane"/>
    <property type="evidence" value="ECO:0007669"/>
    <property type="project" value="UniProtKB-SubCell"/>
</dbReference>